<feature type="chain" id="PRO_5031415366" evidence="1">
    <location>
        <begin position="18"/>
        <end position="332"/>
    </location>
</feature>
<dbReference type="PIRSF" id="PIRSF027386">
    <property type="entry name" value="UCP027386_ABC_sbc_TM0202"/>
    <property type="match status" value="1"/>
</dbReference>
<dbReference type="GO" id="GO:0009234">
    <property type="term" value="P:menaquinone biosynthetic process"/>
    <property type="evidence" value="ECO:0007669"/>
    <property type="project" value="UniProtKB-UniPathway"/>
</dbReference>
<evidence type="ECO:0000256" key="1">
    <source>
        <dbReference type="SAM" id="SignalP"/>
    </source>
</evidence>
<evidence type="ECO:0000313" key="2">
    <source>
        <dbReference type="EMBL" id="MBB6209390.1"/>
    </source>
</evidence>
<dbReference type="Pfam" id="PF12974">
    <property type="entry name" value="Phosphonate-bd"/>
    <property type="match status" value="1"/>
</dbReference>
<gene>
    <name evidence="2" type="ORF">FHS48_000792</name>
</gene>
<protein>
    <submittedName>
        <fullName evidence="2">NitT/TauT family transport system substrate-binding protein</fullName>
    </submittedName>
</protein>
<feature type="signal peptide" evidence="1">
    <location>
        <begin position="1"/>
        <end position="17"/>
    </location>
</feature>
<sequence length="332" mass="34980">MSALSRRALLSGLTALAASSLPLPRRARASQPRSTPLTIWGPPAGPTITLAHGAATGAFSPLADRTEIRVWRTPDDLRAGLTSGTMDIMVLPTQTAASLYQRGLRVRLVSVMTTGLLYMVSADPGLTTLPALRGRTVAVPFRNDIPDLLLHHLLRHHGLTPGQDLTVQVTASPVEAVQMLLTGRADCALLPEPAASAALLKAAQLFGKTLHRMIDLQQAWASATGSDAVLPQAGLGATPSGLDRLGPDAALRLQQAIARATADTLANPDAAARHASDLLGFPADVLSRSIATSNLSALPARQVRPALERLFSLLPPDASTDRSRPLDAEFYL</sequence>
<keyword evidence="1" id="KW-0732">Signal</keyword>
<dbReference type="PROSITE" id="PS51318">
    <property type="entry name" value="TAT"/>
    <property type="match status" value="1"/>
</dbReference>
<proteinExistence type="predicted"/>
<dbReference type="UniPathway" id="UPA00079"/>
<dbReference type="PANTHER" id="PTHR30024">
    <property type="entry name" value="ALIPHATIC SULFONATES-BINDING PROTEIN-RELATED"/>
    <property type="match status" value="1"/>
</dbReference>
<dbReference type="SUPFAM" id="SSF53850">
    <property type="entry name" value="Periplasmic binding protein-like II"/>
    <property type="match status" value="1"/>
</dbReference>
<dbReference type="EMBL" id="JACIIX010000002">
    <property type="protein sequence ID" value="MBB6209390.1"/>
    <property type="molecule type" value="Genomic_DNA"/>
</dbReference>
<dbReference type="InterPro" id="IPR006311">
    <property type="entry name" value="TAT_signal"/>
</dbReference>
<dbReference type="InterPro" id="IPR027024">
    <property type="entry name" value="UCP027386_ABC_sbc_TM0202"/>
</dbReference>
<dbReference type="PANTHER" id="PTHR30024:SF46">
    <property type="entry name" value="ABC TRANSPORTER, SUBSTRATE-BINDING LIPOPROTEIN"/>
    <property type="match status" value="1"/>
</dbReference>
<keyword evidence="3" id="KW-1185">Reference proteome</keyword>
<evidence type="ECO:0000313" key="3">
    <source>
        <dbReference type="Proteomes" id="UP000544872"/>
    </source>
</evidence>
<dbReference type="Gene3D" id="3.40.190.10">
    <property type="entry name" value="Periplasmic binding protein-like II"/>
    <property type="match status" value="2"/>
</dbReference>
<dbReference type="AlphaFoldDB" id="A0A7W9ZDS5"/>
<comment type="caution">
    <text evidence="2">The sequence shown here is derived from an EMBL/GenBank/DDBJ whole genome shotgun (WGS) entry which is preliminary data.</text>
</comment>
<name>A0A7W9ZDS5_NOVIT</name>
<dbReference type="Proteomes" id="UP000544872">
    <property type="component" value="Unassembled WGS sequence"/>
</dbReference>
<organism evidence="2 3">
    <name type="scientific">Novispirillum itersonii</name>
    <name type="common">Aquaspirillum itersonii</name>
    <dbReference type="NCBI Taxonomy" id="189"/>
    <lineage>
        <taxon>Bacteria</taxon>
        <taxon>Pseudomonadati</taxon>
        <taxon>Pseudomonadota</taxon>
        <taxon>Alphaproteobacteria</taxon>
        <taxon>Rhodospirillales</taxon>
        <taxon>Novispirillaceae</taxon>
        <taxon>Novispirillum</taxon>
    </lineage>
</organism>
<reference evidence="2 3" key="1">
    <citation type="submission" date="2020-08" db="EMBL/GenBank/DDBJ databases">
        <title>Genomic Encyclopedia of Type Strains, Phase IV (KMG-IV): sequencing the most valuable type-strain genomes for metagenomic binning, comparative biology and taxonomic classification.</title>
        <authorList>
            <person name="Goeker M."/>
        </authorList>
    </citation>
    <scope>NUCLEOTIDE SEQUENCE [LARGE SCALE GENOMIC DNA]</scope>
    <source>
        <strain evidence="2 3">DSM 11590</strain>
    </source>
</reference>
<dbReference type="RefSeq" id="WP_184261627.1">
    <property type="nucleotide sequence ID" value="NZ_JACIIX010000002.1"/>
</dbReference>
<accession>A0A7W9ZDS5</accession>